<organism evidence="1 2">
    <name type="scientific">Cichorium intybus</name>
    <name type="common">Chicory</name>
    <dbReference type="NCBI Taxonomy" id="13427"/>
    <lineage>
        <taxon>Eukaryota</taxon>
        <taxon>Viridiplantae</taxon>
        <taxon>Streptophyta</taxon>
        <taxon>Embryophyta</taxon>
        <taxon>Tracheophyta</taxon>
        <taxon>Spermatophyta</taxon>
        <taxon>Magnoliopsida</taxon>
        <taxon>eudicotyledons</taxon>
        <taxon>Gunneridae</taxon>
        <taxon>Pentapetalae</taxon>
        <taxon>asterids</taxon>
        <taxon>campanulids</taxon>
        <taxon>Asterales</taxon>
        <taxon>Asteraceae</taxon>
        <taxon>Cichorioideae</taxon>
        <taxon>Cichorieae</taxon>
        <taxon>Cichoriinae</taxon>
        <taxon>Cichorium</taxon>
    </lineage>
</organism>
<sequence length="78" mass="8891">MNRRSSPAESDGSRYGGDGYGGGNREEVEVRDLTEDREYERSTERCEAKTEPHRRKDRIEAVVDGWSDALGEKEKVET</sequence>
<dbReference type="Proteomes" id="UP001055811">
    <property type="component" value="Linkage Group LG05"/>
</dbReference>
<accession>A0ACB9CZH1</accession>
<proteinExistence type="predicted"/>
<comment type="caution">
    <text evidence="1">The sequence shown here is derived from an EMBL/GenBank/DDBJ whole genome shotgun (WGS) entry which is preliminary data.</text>
</comment>
<reference evidence="1 2" key="2">
    <citation type="journal article" date="2022" name="Mol. Ecol. Resour.">
        <title>The genomes of chicory, endive, great burdock and yacon provide insights into Asteraceae paleo-polyploidization history and plant inulin production.</title>
        <authorList>
            <person name="Fan W."/>
            <person name="Wang S."/>
            <person name="Wang H."/>
            <person name="Wang A."/>
            <person name="Jiang F."/>
            <person name="Liu H."/>
            <person name="Zhao H."/>
            <person name="Xu D."/>
            <person name="Zhang Y."/>
        </authorList>
    </citation>
    <scope>NUCLEOTIDE SEQUENCE [LARGE SCALE GENOMIC DNA]</scope>
    <source>
        <strain evidence="2">cv. Punajuju</strain>
        <tissue evidence="1">Leaves</tissue>
    </source>
</reference>
<dbReference type="EMBL" id="CM042013">
    <property type="protein sequence ID" value="KAI3739563.1"/>
    <property type="molecule type" value="Genomic_DNA"/>
</dbReference>
<evidence type="ECO:0000313" key="2">
    <source>
        <dbReference type="Proteomes" id="UP001055811"/>
    </source>
</evidence>
<evidence type="ECO:0000313" key="1">
    <source>
        <dbReference type="EMBL" id="KAI3739563.1"/>
    </source>
</evidence>
<name>A0ACB9CZH1_CICIN</name>
<gene>
    <name evidence="1" type="ORF">L2E82_29972</name>
</gene>
<keyword evidence="2" id="KW-1185">Reference proteome</keyword>
<protein>
    <submittedName>
        <fullName evidence="1">Uncharacterized protein</fullName>
    </submittedName>
</protein>
<reference evidence="2" key="1">
    <citation type="journal article" date="2022" name="Mol. Ecol. Resour.">
        <title>The genomes of chicory, endive, great burdock and yacon provide insights into Asteraceae palaeo-polyploidization history and plant inulin production.</title>
        <authorList>
            <person name="Fan W."/>
            <person name="Wang S."/>
            <person name="Wang H."/>
            <person name="Wang A."/>
            <person name="Jiang F."/>
            <person name="Liu H."/>
            <person name="Zhao H."/>
            <person name="Xu D."/>
            <person name="Zhang Y."/>
        </authorList>
    </citation>
    <scope>NUCLEOTIDE SEQUENCE [LARGE SCALE GENOMIC DNA]</scope>
    <source>
        <strain evidence="2">cv. Punajuju</strain>
    </source>
</reference>